<evidence type="ECO:0000313" key="13">
    <source>
        <dbReference type="EMBL" id="MBO8183902.1"/>
    </source>
</evidence>
<feature type="region of interest" description="Disordered" evidence="11">
    <location>
        <begin position="323"/>
        <end position="345"/>
    </location>
</feature>
<evidence type="ECO:0000256" key="6">
    <source>
        <dbReference type="ARBA" id="ARBA00022679"/>
    </source>
</evidence>
<comment type="caution">
    <text evidence="13">The sequence shown here is derived from an EMBL/GenBank/DDBJ whole genome shotgun (WGS) entry which is preliminary data.</text>
</comment>
<evidence type="ECO:0000256" key="9">
    <source>
        <dbReference type="ARBA" id="ARBA00022909"/>
    </source>
</evidence>
<evidence type="ECO:0000256" key="2">
    <source>
        <dbReference type="ARBA" id="ARBA00001946"/>
    </source>
</evidence>
<keyword evidence="6 10" id="KW-0808">Transferase</keyword>
<dbReference type="PANTHER" id="PTHR20941:SF1">
    <property type="entry name" value="FOLIC ACID SYNTHESIS PROTEIN FOL1"/>
    <property type="match status" value="1"/>
</dbReference>
<dbReference type="PANTHER" id="PTHR20941">
    <property type="entry name" value="FOLATE SYNTHESIS PROTEINS"/>
    <property type="match status" value="1"/>
</dbReference>
<accession>A0ABS3WLA6</accession>
<dbReference type="CDD" id="cd00739">
    <property type="entry name" value="DHPS"/>
    <property type="match status" value="1"/>
</dbReference>
<evidence type="ECO:0000256" key="4">
    <source>
        <dbReference type="ARBA" id="ARBA00009503"/>
    </source>
</evidence>
<organism evidence="13 14">
    <name type="scientific">Streptomyces spirodelae</name>
    <dbReference type="NCBI Taxonomy" id="2812904"/>
    <lineage>
        <taxon>Bacteria</taxon>
        <taxon>Bacillati</taxon>
        <taxon>Actinomycetota</taxon>
        <taxon>Actinomycetes</taxon>
        <taxon>Kitasatosporales</taxon>
        <taxon>Streptomycetaceae</taxon>
        <taxon>Streptomyces</taxon>
    </lineage>
</organism>
<evidence type="ECO:0000256" key="11">
    <source>
        <dbReference type="SAM" id="MobiDB-lite"/>
    </source>
</evidence>
<evidence type="ECO:0000259" key="12">
    <source>
        <dbReference type="PROSITE" id="PS50972"/>
    </source>
</evidence>
<evidence type="ECO:0000256" key="1">
    <source>
        <dbReference type="ARBA" id="ARBA00000012"/>
    </source>
</evidence>
<name>A0ABS3WLA6_9ACTN</name>
<comment type="catalytic activity">
    <reaction evidence="1">
        <text>(7,8-dihydropterin-6-yl)methyl diphosphate + 4-aminobenzoate = 7,8-dihydropteroate + diphosphate</text>
        <dbReference type="Rhea" id="RHEA:19949"/>
        <dbReference type="ChEBI" id="CHEBI:17836"/>
        <dbReference type="ChEBI" id="CHEBI:17839"/>
        <dbReference type="ChEBI" id="CHEBI:33019"/>
        <dbReference type="ChEBI" id="CHEBI:72950"/>
        <dbReference type="EC" id="2.5.1.15"/>
    </reaction>
</comment>
<evidence type="ECO:0000256" key="5">
    <source>
        <dbReference type="ARBA" id="ARBA00012458"/>
    </source>
</evidence>
<evidence type="ECO:0000256" key="8">
    <source>
        <dbReference type="ARBA" id="ARBA00022842"/>
    </source>
</evidence>
<dbReference type="GO" id="GO:0004156">
    <property type="term" value="F:dihydropteroate synthase activity"/>
    <property type="evidence" value="ECO:0007669"/>
    <property type="project" value="UniProtKB-EC"/>
</dbReference>
<dbReference type="PROSITE" id="PS00792">
    <property type="entry name" value="DHPS_1"/>
    <property type="match status" value="1"/>
</dbReference>
<dbReference type="PROSITE" id="PS50972">
    <property type="entry name" value="PTERIN_BINDING"/>
    <property type="match status" value="1"/>
</dbReference>
<comment type="pathway">
    <text evidence="3 10">Cofactor biosynthesis; tetrahydrofolate biosynthesis; 7,8-dihydrofolate from 2-amino-4-hydroxy-6-hydroxymethyl-7,8-dihydropteridine diphosphate and 4-aminobenzoate: step 1/2.</text>
</comment>
<dbReference type="InterPro" id="IPR006390">
    <property type="entry name" value="DHP_synth_dom"/>
</dbReference>
<dbReference type="NCBIfam" id="TIGR01496">
    <property type="entry name" value="DHPS"/>
    <property type="match status" value="1"/>
</dbReference>
<dbReference type="EC" id="2.5.1.15" evidence="5 10"/>
<dbReference type="Pfam" id="PF00809">
    <property type="entry name" value="Pterin_bind"/>
    <property type="match status" value="1"/>
</dbReference>
<dbReference type="Proteomes" id="UP001518976">
    <property type="component" value="Unassembled WGS sequence"/>
</dbReference>
<evidence type="ECO:0000256" key="10">
    <source>
        <dbReference type="RuleBase" id="RU361205"/>
    </source>
</evidence>
<keyword evidence="8 10" id="KW-0460">Magnesium</keyword>
<comment type="function">
    <text evidence="10">Catalyzes the condensation of para-aminobenzoate (pABA) with 6-hydroxymethyl-7,8-dihydropterin diphosphate (DHPt-PP) to form 7,8-dihydropteroate (H2Pte), the immediate precursor of folate derivatives.</text>
</comment>
<feature type="compositionally biased region" description="Low complexity" evidence="11">
    <location>
        <begin position="12"/>
        <end position="30"/>
    </location>
</feature>
<proteinExistence type="inferred from homology"/>
<evidence type="ECO:0000256" key="3">
    <source>
        <dbReference type="ARBA" id="ARBA00004763"/>
    </source>
</evidence>
<protein>
    <recommendedName>
        <fullName evidence="5 10">Dihydropteroate synthase</fullName>
        <shortName evidence="10">DHPS</shortName>
        <ecNumber evidence="5 10">2.5.1.15</ecNumber>
    </recommendedName>
    <alternativeName>
        <fullName evidence="10">Dihydropteroate pyrophosphorylase</fullName>
    </alternativeName>
</protein>
<dbReference type="SUPFAM" id="SSF51717">
    <property type="entry name" value="Dihydropteroate synthetase-like"/>
    <property type="match status" value="1"/>
</dbReference>
<dbReference type="PROSITE" id="PS00793">
    <property type="entry name" value="DHPS_2"/>
    <property type="match status" value="1"/>
</dbReference>
<keyword evidence="7 10" id="KW-0479">Metal-binding</keyword>
<feature type="region of interest" description="Disordered" evidence="11">
    <location>
        <begin position="1"/>
        <end position="49"/>
    </location>
</feature>
<dbReference type="InterPro" id="IPR011005">
    <property type="entry name" value="Dihydropteroate_synth-like_sf"/>
</dbReference>
<evidence type="ECO:0000256" key="7">
    <source>
        <dbReference type="ARBA" id="ARBA00022723"/>
    </source>
</evidence>
<sequence length="345" mass="35553">MRAAAVAGASRPELLSAEASHAEPSPARAAVRTTVPSHPGRPALHPYGLPRPGRTLVMGVVNVTPDSFSDGGLSLAPETAVAHGLALLEQGADIVDVGGESTRPGAVRPSAEEEVRRVLPVVRELAAAGGTVSVDTMRAEVAARALDAGARLVNDVSGGLADPAMLPLMARAGAPYAVMHWRGHAAGMQANAVYDDVVTDVVDELSLRIEAALQAGVPPGCLIVDPGLGFAKTAGHNWELLARLGEVAALRYPLLVGASRKSFLGSLLADPETGESRPARLRDPATAAVSVLAAAQGAWCLRVHDVASTLDAVRVTARWGDDTAPSSQVPLRQRLSGGFSAHPRS</sequence>
<dbReference type="EMBL" id="JAFFZN010000001">
    <property type="protein sequence ID" value="MBO8183902.1"/>
    <property type="molecule type" value="Genomic_DNA"/>
</dbReference>
<comment type="cofactor">
    <cofactor evidence="2 10">
        <name>Mg(2+)</name>
        <dbReference type="ChEBI" id="CHEBI:18420"/>
    </cofactor>
</comment>
<dbReference type="Gene3D" id="3.20.20.20">
    <property type="entry name" value="Dihydropteroate synthase-like"/>
    <property type="match status" value="1"/>
</dbReference>
<dbReference type="InterPro" id="IPR000489">
    <property type="entry name" value="Pterin-binding_dom"/>
</dbReference>
<gene>
    <name evidence="13" type="primary">folP</name>
    <name evidence="13" type="ORF">JW592_00135</name>
</gene>
<reference evidence="13 14" key="1">
    <citation type="submission" date="2021-02" db="EMBL/GenBank/DDBJ databases">
        <title>Streptomyces spirodelae sp. nov., isolated from duckweed.</title>
        <authorList>
            <person name="Saimee Y."/>
            <person name="Duangmal K."/>
        </authorList>
    </citation>
    <scope>NUCLEOTIDE SEQUENCE [LARGE SCALE GENOMIC DNA]</scope>
    <source>
        <strain evidence="13 14">DW4-2</strain>
    </source>
</reference>
<dbReference type="InterPro" id="IPR045031">
    <property type="entry name" value="DHP_synth-like"/>
</dbReference>
<keyword evidence="14" id="KW-1185">Reference proteome</keyword>
<comment type="similarity">
    <text evidence="4 10">Belongs to the DHPS family.</text>
</comment>
<keyword evidence="9 10" id="KW-0289">Folate biosynthesis</keyword>
<evidence type="ECO:0000313" key="14">
    <source>
        <dbReference type="Proteomes" id="UP001518976"/>
    </source>
</evidence>
<feature type="domain" description="Pterin-binding" evidence="12">
    <location>
        <begin position="55"/>
        <end position="314"/>
    </location>
</feature>